<dbReference type="SMART" id="SM00418">
    <property type="entry name" value="HTH_ARSR"/>
    <property type="match status" value="1"/>
</dbReference>
<accession>A0A4R9GHZ9</accession>
<dbReference type="CDD" id="cd00090">
    <property type="entry name" value="HTH_ARSR"/>
    <property type="match status" value="1"/>
</dbReference>
<evidence type="ECO:0000313" key="2">
    <source>
        <dbReference type="EMBL" id="TGK12394.1"/>
    </source>
</evidence>
<dbReference type="GO" id="GO:0003700">
    <property type="term" value="F:DNA-binding transcription factor activity"/>
    <property type="evidence" value="ECO:0007669"/>
    <property type="project" value="InterPro"/>
</dbReference>
<dbReference type="Gene3D" id="1.10.10.10">
    <property type="entry name" value="Winged helix-like DNA-binding domain superfamily/Winged helix DNA-binding domain"/>
    <property type="match status" value="1"/>
</dbReference>
<dbReference type="NCBIfam" id="NF033788">
    <property type="entry name" value="HTH_metalloreg"/>
    <property type="match status" value="1"/>
</dbReference>
<organism evidence="2 3">
    <name type="scientific">Leptospira fletcheri</name>
    <dbReference type="NCBI Taxonomy" id="2484981"/>
    <lineage>
        <taxon>Bacteria</taxon>
        <taxon>Pseudomonadati</taxon>
        <taxon>Spirochaetota</taxon>
        <taxon>Spirochaetia</taxon>
        <taxon>Leptospirales</taxon>
        <taxon>Leptospiraceae</taxon>
        <taxon>Leptospira</taxon>
    </lineage>
</organism>
<dbReference type="InterPro" id="IPR036390">
    <property type="entry name" value="WH_DNA-bd_sf"/>
</dbReference>
<dbReference type="OrthoDB" id="9799175at2"/>
<dbReference type="EMBL" id="RQET01000004">
    <property type="protein sequence ID" value="TGK12394.1"/>
    <property type="molecule type" value="Genomic_DNA"/>
</dbReference>
<evidence type="ECO:0000259" key="1">
    <source>
        <dbReference type="PROSITE" id="PS50987"/>
    </source>
</evidence>
<dbReference type="AlphaFoldDB" id="A0A4R9GHZ9"/>
<dbReference type="PANTHER" id="PTHR38600:SF2">
    <property type="entry name" value="SLL0088 PROTEIN"/>
    <property type="match status" value="1"/>
</dbReference>
<gene>
    <name evidence="2" type="ORF">EHO60_09090</name>
</gene>
<comment type="caution">
    <text evidence="2">The sequence shown here is derived from an EMBL/GenBank/DDBJ whole genome shotgun (WGS) entry which is preliminary data.</text>
</comment>
<dbReference type="PANTHER" id="PTHR38600">
    <property type="entry name" value="TRANSCRIPTIONAL REGULATORY PROTEIN"/>
    <property type="match status" value="1"/>
</dbReference>
<dbReference type="InterPro" id="IPR036388">
    <property type="entry name" value="WH-like_DNA-bd_sf"/>
</dbReference>
<dbReference type="PROSITE" id="PS50987">
    <property type="entry name" value="HTH_ARSR_2"/>
    <property type="match status" value="1"/>
</dbReference>
<keyword evidence="3" id="KW-1185">Reference proteome</keyword>
<sequence length="115" mass="13232">MPNQSTRLDNLFHALSDPTRRSVLERLSTGPASVGELARPFNMALPSLMQHLDVLESCVLVRSRKVGRVRTYELAGKSLYAGERWFVRQRTLWEKRLNQLDGYLMDLKEKQNDGT</sequence>
<dbReference type="PRINTS" id="PR00778">
    <property type="entry name" value="HTHARSR"/>
</dbReference>
<protein>
    <submittedName>
        <fullName evidence="2">Transcriptional regulator</fullName>
    </submittedName>
</protein>
<proteinExistence type="predicted"/>
<reference evidence="2" key="1">
    <citation type="journal article" date="2019" name="PLoS Negl. Trop. Dis.">
        <title>Revisiting the worldwide diversity of Leptospira species in the environment.</title>
        <authorList>
            <person name="Vincent A.T."/>
            <person name="Schiettekatte O."/>
            <person name="Bourhy P."/>
            <person name="Veyrier F.J."/>
            <person name="Picardeau M."/>
        </authorList>
    </citation>
    <scope>NUCLEOTIDE SEQUENCE [LARGE SCALE GENOMIC DNA]</scope>
    <source>
        <strain evidence="2">SSW15</strain>
    </source>
</reference>
<evidence type="ECO:0000313" key="3">
    <source>
        <dbReference type="Proteomes" id="UP000298458"/>
    </source>
</evidence>
<name>A0A4R9GHZ9_9LEPT</name>
<dbReference type="InterPro" id="IPR001845">
    <property type="entry name" value="HTH_ArsR_DNA-bd_dom"/>
</dbReference>
<dbReference type="Pfam" id="PF12840">
    <property type="entry name" value="HTH_20"/>
    <property type="match status" value="1"/>
</dbReference>
<dbReference type="SUPFAM" id="SSF46785">
    <property type="entry name" value="Winged helix' DNA-binding domain"/>
    <property type="match status" value="1"/>
</dbReference>
<dbReference type="InterPro" id="IPR011991">
    <property type="entry name" value="ArsR-like_HTH"/>
</dbReference>
<dbReference type="Proteomes" id="UP000298458">
    <property type="component" value="Unassembled WGS sequence"/>
</dbReference>
<dbReference type="RefSeq" id="WP_135767792.1">
    <property type="nucleotide sequence ID" value="NZ_RQET01000004.1"/>
</dbReference>
<feature type="domain" description="HTH arsR-type" evidence="1">
    <location>
        <begin position="1"/>
        <end position="94"/>
    </location>
</feature>